<feature type="compositionally biased region" description="Polar residues" evidence="1">
    <location>
        <begin position="730"/>
        <end position="741"/>
    </location>
</feature>
<name>A0A8E0RWB4_9TREM</name>
<evidence type="ECO:0000313" key="2">
    <source>
        <dbReference type="EMBL" id="KAA0190973.1"/>
    </source>
</evidence>
<proteinExistence type="predicted"/>
<evidence type="ECO:0000256" key="1">
    <source>
        <dbReference type="SAM" id="MobiDB-lite"/>
    </source>
</evidence>
<gene>
    <name evidence="2" type="ORF">FBUS_03686</name>
</gene>
<accession>A0A8E0RWB4</accession>
<reference evidence="2" key="1">
    <citation type="submission" date="2019-05" db="EMBL/GenBank/DDBJ databases">
        <title>Annotation for the trematode Fasciolopsis buski.</title>
        <authorList>
            <person name="Choi Y.-J."/>
        </authorList>
    </citation>
    <scope>NUCLEOTIDE SEQUENCE</scope>
    <source>
        <strain evidence="2">HT</strain>
        <tissue evidence="2">Whole worm</tissue>
    </source>
</reference>
<sequence>MGLCQHAGLHSHVFSIEPFEFELPRYRTRAVCERLPGYPDALVPCLHFDPEQWLTTISHRPFELESTIPSPSFVVQTLLNSTESTTNVISERDWIRRTCCELFHCQLYGMFLSNQLIKLIELNVRPSVGDTKGSICSYKDNNSSTRETPFIALQKRDWSRNLLNRYRGMEAIYKLDWDLLIETLSRLEAELRQDSFSSLTLQIPDSSEENSTSFAISVIPDTKRIELHDRVNLIRTLLALTGDRNKRTKAVDFCSSYTHRLALSWSRLQAVSTQLNVTRGELDHLIQSSGLFHPLPMGRLNAVYQLGYAVFYLMRQIQLRRNEWLQVASESCSTGRSDVSLYMHFCDAARDLFDILSNPSNEGSVCFSYVEKQKAELQLFVDRYAVVQKETVIRAEGALKNLSQVLWYSLDYTLCYIRTGQRIRRCTEKCYFLLKSLRIQSAEDRDRLISQGAPIIQLTKLLAEKQLVRKTIDEASIELKRMVGQIRCGWTSPHCVDWFQSHFQNLISKSVHLNDFLETNLRLWSKPNKVDIHLQNNDDADAFRLLDVVPCRDTSNPSDGHHEITEQPIGITRVTASLQVFLKELESTLDIFFNSKASEDEIICSASSVAQLLSTLQKSLNRIRSVLAYPVRCCLPSALSTEEKDSDDRESGLAHHQADRICAALRCGNALNLTDHLLFRAALTLKIVLDHWFIFVDLRSNFNRKVILKSSHFLSALLSSKSKPPMPVGQTESSITMNGSEDITGDDSDGDFSAVDLFRLVRLQSEMLVLFDQGPRFARLFQQDLKNGRVIEQILQQNSPISVDLDKDSWTKPWWSYHERVDDLFECLQYILTQLLPHSTVGENSDVVQLVEDHRCCLLQSRSELVRDLRTLSEEVFAMENAETKIGLFPILYINTIQVELLSTLVDLLRNCCTRSLLRRERLSEWTKHVNKASMCAIFQYHGWLKSMTLKPSNCDIRTIEAARHNSVVDWSLNNLIPKIAVLRSQLMNITESVHSACLLLLQLLPTEGISNQARTISQNEVAETRNDLCPNPDEMILRPGIVEDTTSDHSDRKRLEQITTRLSHLLEKRDQLRLLLAKDYRWLCRLKKRLAMVDCSRSASSQAATHCVKLTGLITRFEQVQRLWIAELFNLSRSATESTLRVQLDQMMENHSTVDFASDYPVSLSCLISPEVNEADADTLALQPSLVSMLSDQSAAAMTATVDSGESTNSHTPIPMDSPRKSPEAAIIWHGSVVVNKNLVKRNLMPSDEQDSIPSAVSSTTSFTRLVSFQRK</sequence>
<feature type="compositionally biased region" description="Polar residues" evidence="1">
    <location>
        <begin position="1202"/>
        <end position="1213"/>
    </location>
</feature>
<dbReference type="Proteomes" id="UP000728185">
    <property type="component" value="Unassembled WGS sequence"/>
</dbReference>
<feature type="region of interest" description="Disordered" evidence="1">
    <location>
        <begin position="1202"/>
        <end position="1222"/>
    </location>
</feature>
<feature type="region of interest" description="Disordered" evidence="1">
    <location>
        <begin position="724"/>
        <end position="748"/>
    </location>
</feature>
<evidence type="ECO:0000313" key="3">
    <source>
        <dbReference type="Proteomes" id="UP000728185"/>
    </source>
</evidence>
<protein>
    <submittedName>
        <fullName evidence="2">Uncharacterized protein</fullName>
    </submittedName>
</protein>
<dbReference type="EMBL" id="LUCM01006645">
    <property type="protein sequence ID" value="KAA0190973.1"/>
    <property type="molecule type" value="Genomic_DNA"/>
</dbReference>
<dbReference type="AlphaFoldDB" id="A0A8E0RWB4"/>
<keyword evidence="3" id="KW-1185">Reference proteome</keyword>
<organism evidence="2 3">
    <name type="scientific">Fasciolopsis buskii</name>
    <dbReference type="NCBI Taxonomy" id="27845"/>
    <lineage>
        <taxon>Eukaryota</taxon>
        <taxon>Metazoa</taxon>
        <taxon>Spiralia</taxon>
        <taxon>Lophotrochozoa</taxon>
        <taxon>Platyhelminthes</taxon>
        <taxon>Trematoda</taxon>
        <taxon>Digenea</taxon>
        <taxon>Plagiorchiida</taxon>
        <taxon>Echinostomata</taxon>
        <taxon>Echinostomatoidea</taxon>
        <taxon>Fasciolidae</taxon>
        <taxon>Fasciolopsis</taxon>
    </lineage>
</organism>
<comment type="caution">
    <text evidence="2">The sequence shown here is derived from an EMBL/GenBank/DDBJ whole genome shotgun (WGS) entry which is preliminary data.</text>
</comment>
<dbReference type="OrthoDB" id="6266647at2759"/>